<gene>
    <name evidence="1" type="ORF">M8818_005417</name>
</gene>
<evidence type="ECO:0000313" key="1">
    <source>
        <dbReference type="EMBL" id="KAK8201893.1"/>
    </source>
</evidence>
<dbReference type="Proteomes" id="UP001320706">
    <property type="component" value="Unassembled WGS sequence"/>
</dbReference>
<sequence length="89" mass="9962">MFKRAEAAAFAWAADDDRCLKAAIPRARMSSREPLFRTEEDGTVAVSGNATITEMVSFWTPPEMACSWNYYRWALTDGVPIWTPGNGSR</sequence>
<proteinExistence type="predicted"/>
<name>A0ACC3S803_9PEZI</name>
<dbReference type="EMBL" id="JAMKPW020000033">
    <property type="protein sequence ID" value="KAK8201893.1"/>
    <property type="molecule type" value="Genomic_DNA"/>
</dbReference>
<reference evidence="1" key="1">
    <citation type="submission" date="2024-02" db="EMBL/GenBank/DDBJ databases">
        <title>Metagenome Assembled Genome of Zalaria obscura JY119.</title>
        <authorList>
            <person name="Vighnesh L."/>
            <person name="Jagadeeshwari U."/>
            <person name="Venkata Ramana C."/>
            <person name="Sasikala C."/>
        </authorList>
    </citation>
    <scope>NUCLEOTIDE SEQUENCE</scope>
    <source>
        <strain evidence="1">JY119</strain>
    </source>
</reference>
<organism evidence="1 2">
    <name type="scientific">Zalaria obscura</name>
    <dbReference type="NCBI Taxonomy" id="2024903"/>
    <lineage>
        <taxon>Eukaryota</taxon>
        <taxon>Fungi</taxon>
        <taxon>Dikarya</taxon>
        <taxon>Ascomycota</taxon>
        <taxon>Pezizomycotina</taxon>
        <taxon>Dothideomycetes</taxon>
        <taxon>Dothideomycetidae</taxon>
        <taxon>Dothideales</taxon>
        <taxon>Zalariaceae</taxon>
        <taxon>Zalaria</taxon>
    </lineage>
</organism>
<accession>A0ACC3S803</accession>
<evidence type="ECO:0000313" key="2">
    <source>
        <dbReference type="Proteomes" id="UP001320706"/>
    </source>
</evidence>
<protein>
    <submittedName>
        <fullName evidence="1">Uncharacterized protein</fullName>
    </submittedName>
</protein>
<keyword evidence="2" id="KW-1185">Reference proteome</keyword>
<comment type="caution">
    <text evidence="1">The sequence shown here is derived from an EMBL/GenBank/DDBJ whole genome shotgun (WGS) entry which is preliminary data.</text>
</comment>